<proteinExistence type="inferred from homology"/>
<dbReference type="SUPFAM" id="SSF47672">
    <property type="entry name" value="Transferrin receptor-like dimerisation domain"/>
    <property type="match status" value="1"/>
</dbReference>
<dbReference type="EMBL" id="JANBPY010000793">
    <property type="protein sequence ID" value="KAJ1963683.1"/>
    <property type="molecule type" value="Genomic_DNA"/>
</dbReference>
<dbReference type="AlphaFoldDB" id="A0A9W8E6J6"/>
<comment type="caution">
    <text evidence="6">The sequence shown here is derived from an EMBL/GenBank/DDBJ whole genome shotgun (WGS) entry which is preliminary data.</text>
</comment>
<dbReference type="Gene3D" id="1.20.930.40">
    <property type="entry name" value="Transferrin receptor-like, dimerisation domain"/>
    <property type="match status" value="1"/>
</dbReference>
<sequence>MASDKPPQLLLLDTKEVSTVVTHKPNEEKQLSDVAPLLSRTSPQSRPGCLGKTLMLTLTFLLVLVTWRSWSHGGEYGDPVSPINAHQEFQALPDPKYLQQHLRYYTSGVALAGLNKSQAEWTQAQFQAYGLPEVRIEEYQPLLNYPQQQRLAIVEPPELAFEADLHEPVVDEDPTSHLQAEIPPAFHGYSASGNVTAAVIYANYGSPEDYRQLQQHNVSVQGKIVLVRYGELFRGIKVQLAEEHGAVGVIIYSDPAEDGFGQGDTYPEGPWRPSTSVQRGSVMNLAQYPGDPLTPGVPAKEGVPRIPRDQAVNLPTIPSLPLSYSAAQVLFRALLGQGVNVTEAMPAWKGGLPLSYFTGPSIARVNLVNIMEDKIAPIWNVIARIPGKVEPDRAVIVGNHRDSWVFGASDPGSGSASLLEIGRSLGQLLQKGWRPRRTIYLCSWDAEEYGLVGSTEWVEDHLNSWLKEQAVAYLNTDMAVNGPYFITSGSPLFTNLVYQEARQVPIPGTNETVYDRWVKTMKGQDPPPFFGLGSGSDFSAFYDHAGIPFLDMAFMGYSGTYHSAYDSIHWMEKFIDPDYIYHQTITRLLGSVLLRLVDDPLVPLDLGAYPPALNGYLDKLGRLLDQEPRPESSSNISPGPGAVSDSTSSDLALSFQKAPKSTQQLRGLYRAVKKLDKRVAKFNRKLRKFVKRYGANCQSHSQRTYQKCLKRRMALNQHIAQFERGFLDDSGIPGRPWFKHTVNAPGRWSGYMAEYLPGLTEAAEDGDWTRFAQQKQVMVGILKRVGKKLK</sequence>
<dbReference type="GO" id="GO:0004181">
    <property type="term" value="F:metallocarboxypeptidase activity"/>
    <property type="evidence" value="ECO:0007669"/>
    <property type="project" value="UniProtKB-EC"/>
</dbReference>
<dbReference type="Gene3D" id="3.50.30.30">
    <property type="match status" value="1"/>
</dbReference>
<evidence type="ECO:0000259" key="3">
    <source>
        <dbReference type="Pfam" id="PF02225"/>
    </source>
</evidence>
<dbReference type="EC" id="3.4.17.21" evidence="6"/>
<dbReference type="InterPro" id="IPR007365">
    <property type="entry name" value="TFR-like_dimer_dom"/>
</dbReference>
<feature type="region of interest" description="Disordered" evidence="2">
    <location>
        <begin position="626"/>
        <end position="647"/>
    </location>
</feature>
<dbReference type="Gene3D" id="3.40.630.10">
    <property type="entry name" value="Zn peptidases"/>
    <property type="match status" value="1"/>
</dbReference>
<protein>
    <submittedName>
        <fullName evidence="6">Vacuolar protein sorting-associated protein 70</fullName>
        <ecNumber evidence="6">3.4.17.21</ecNumber>
    </submittedName>
</protein>
<evidence type="ECO:0000256" key="1">
    <source>
        <dbReference type="ARBA" id="ARBA00005634"/>
    </source>
</evidence>
<organism evidence="6 7">
    <name type="scientific">Dispira parvispora</name>
    <dbReference type="NCBI Taxonomy" id="1520584"/>
    <lineage>
        <taxon>Eukaryota</taxon>
        <taxon>Fungi</taxon>
        <taxon>Fungi incertae sedis</taxon>
        <taxon>Zoopagomycota</taxon>
        <taxon>Kickxellomycotina</taxon>
        <taxon>Dimargaritomycetes</taxon>
        <taxon>Dimargaritales</taxon>
        <taxon>Dimargaritaceae</taxon>
        <taxon>Dispira</taxon>
    </lineage>
</organism>
<dbReference type="InterPro" id="IPR003137">
    <property type="entry name" value="PA_domain"/>
</dbReference>
<dbReference type="CDD" id="cd02121">
    <property type="entry name" value="PA_GCPII_like"/>
    <property type="match status" value="1"/>
</dbReference>
<dbReference type="Pfam" id="PF04389">
    <property type="entry name" value="Peptidase_M28"/>
    <property type="match status" value="1"/>
</dbReference>
<feature type="domain" description="Peptidase M28" evidence="5">
    <location>
        <begin position="380"/>
        <end position="569"/>
    </location>
</feature>
<reference evidence="6" key="1">
    <citation type="submission" date="2022-07" db="EMBL/GenBank/DDBJ databases">
        <title>Phylogenomic reconstructions and comparative analyses of Kickxellomycotina fungi.</title>
        <authorList>
            <person name="Reynolds N.K."/>
            <person name="Stajich J.E."/>
            <person name="Barry K."/>
            <person name="Grigoriev I.V."/>
            <person name="Crous P."/>
            <person name="Smith M.E."/>
        </authorList>
    </citation>
    <scope>NUCLEOTIDE SEQUENCE</scope>
    <source>
        <strain evidence="6">RSA 1196</strain>
    </source>
</reference>
<dbReference type="InterPro" id="IPR036757">
    <property type="entry name" value="TFR-like_dimer_dom_sf"/>
</dbReference>
<feature type="domain" description="PA" evidence="3">
    <location>
        <begin position="196"/>
        <end position="283"/>
    </location>
</feature>
<dbReference type="Pfam" id="PF04253">
    <property type="entry name" value="TFR_dimer"/>
    <property type="match status" value="1"/>
</dbReference>
<keyword evidence="6" id="KW-0645">Protease</keyword>
<evidence type="ECO:0000256" key="2">
    <source>
        <dbReference type="SAM" id="MobiDB-lite"/>
    </source>
</evidence>
<dbReference type="PANTHER" id="PTHR10404:SF46">
    <property type="entry name" value="VACUOLAR PROTEIN SORTING-ASSOCIATED PROTEIN 70"/>
    <property type="match status" value="1"/>
</dbReference>
<dbReference type="PANTHER" id="PTHR10404">
    <property type="entry name" value="N-ACETYLATED-ALPHA-LINKED ACIDIC DIPEPTIDASE"/>
    <property type="match status" value="1"/>
</dbReference>
<dbReference type="OrthoDB" id="5841748at2759"/>
<dbReference type="Proteomes" id="UP001150925">
    <property type="component" value="Unassembled WGS sequence"/>
</dbReference>
<dbReference type="InterPro" id="IPR046450">
    <property type="entry name" value="PA_dom_sf"/>
</dbReference>
<evidence type="ECO:0000259" key="4">
    <source>
        <dbReference type="Pfam" id="PF04253"/>
    </source>
</evidence>
<keyword evidence="6" id="KW-0378">Hydrolase</keyword>
<keyword evidence="6" id="KW-0121">Carboxypeptidase</keyword>
<keyword evidence="7" id="KW-1185">Reference proteome</keyword>
<comment type="similarity">
    <text evidence="1">Belongs to the peptidase M28 family. M28B subfamily.</text>
</comment>
<dbReference type="Pfam" id="PF02225">
    <property type="entry name" value="PA"/>
    <property type="match status" value="1"/>
</dbReference>
<dbReference type="InterPro" id="IPR007484">
    <property type="entry name" value="Peptidase_M28"/>
</dbReference>
<dbReference type="SUPFAM" id="SSF53187">
    <property type="entry name" value="Zn-dependent exopeptidases"/>
    <property type="match status" value="1"/>
</dbReference>
<feature type="domain" description="Transferrin receptor-like dimerisation" evidence="4">
    <location>
        <begin position="666"/>
        <end position="790"/>
    </location>
</feature>
<evidence type="ECO:0000259" key="5">
    <source>
        <dbReference type="Pfam" id="PF04389"/>
    </source>
</evidence>
<name>A0A9W8E6J6_9FUNG</name>
<gene>
    <name evidence="6" type="primary">VPS70</name>
    <name evidence="6" type="ORF">IWQ62_003142</name>
</gene>
<dbReference type="InterPro" id="IPR039373">
    <property type="entry name" value="Peptidase_M28B"/>
</dbReference>
<dbReference type="CDD" id="cd08022">
    <property type="entry name" value="M28_PSMA_like"/>
    <property type="match status" value="1"/>
</dbReference>
<dbReference type="FunFam" id="3.40.630.10:FF:000101">
    <property type="entry name" value="N-acetylated alpha-linked acidic dipeptidase like 1"/>
    <property type="match status" value="1"/>
</dbReference>
<accession>A0A9W8E6J6</accession>
<dbReference type="FunFam" id="3.50.30.30:FF:000008">
    <property type="entry name" value="Glutamate carboxypeptidase 2"/>
    <property type="match status" value="1"/>
</dbReference>
<evidence type="ECO:0000313" key="7">
    <source>
        <dbReference type="Proteomes" id="UP001150925"/>
    </source>
</evidence>
<evidence type="ECO:0000313" key="6">
    <source>
        <dbReference type="EMBL" id="KAJ1963683.1"/>
    </source>
</evidence>
<dbReference type="SUPFAM" id="SSF52025">
    <property type="entry name" value="PA domain"/>
    <property type="match status" value="1"/>
</dbReference>